<feature type="transmembrane region" description="Helical" evidence="6">
    <location>
        <begin position="439"/>
        <end position="459"/>
    </location>
</feature>
<dbReference type="RefSeq" id="XP_007725449.1">
    <property type="nucleotide sequence ID" value="XM_007727259.1"/>
</dbReference>
<dbReference type="InterPro" id="IPR036259">
    <property type="entry name" value="MFS_trans_sf"/>
</dbReference>
<protein>
    <recommendedName>
        <fullName evidence="7">Major facilitator superfamily (MFS) profile domain-containing protein</fullName>
    </recommendedName>
</protein>
<sequence>MADKVVNRSEIQHLPIETESHDVASLDLKGEGQEIDPVLEKKLLRKVDLNLVPMLFTLFLCAFIDRINIGNARIQGLEKDLNMTGDDYNIALFMFFIPYILFEVPSNIVLKRVRPSIFLPCIMIGWGVITVCQGVTQSFAGLVVCRVIIGTLEAGFFPGCLYLLSMYYRRHELQWRFNLFFSASVVAGAFSGLLAYAIAHMDGIAGYGGWRWIFIIEGIATVIIAIVALWIVPDWPATSKFLTTSERELLLRRLVIDVEGATMDHWNKATAKRVFADVKIYLGIAMYLGIVTTGYAGSFFTPTILKQLGWTSIRAQVMSIPIFAFATVCTLCAAILSDKLRHRFGFIVFGCVMATIGYVILLNMHKVAVGARYFALFCVIGGGYIAQPVTLVWVNNNMSGHYKRSISSAMMIGWGNTGGIVASNMFITSQAPEYPLGFGLGLGLIWLCVISSTAFLFYVRRENKMRNEGARDHRYNLPHDEKRNLGDDHPGFRFTY</sequence>
<dbReference type="eggNOG" id="KOG2533">
    <property type="taxonomic scope" value="Eukaryota"/>
</dbReference>
<name>W9Y9U0_9EURO</name>
<comment type="subcellular location">
    <subcellularLocation>
        <location evidence="1">Membrane</location>
        <topology evidence="1">Multi-pass membrane protein</topology>
    </subcellularLocation>
</comment>
<dbReference type="InterPro" id="IPR020846">
    <property type="entry name" value="MFS_dom"/>
</dbReference>
<dbReference type="PANTHER" id="PTHR43791:SF52">
    <property type="entry name" value="TRANSPORTER, PUTATIVE (AFU_ORTHOLOGUE AFUA_1G11820)-RELATED"/>
    <property type="match status" value="1"/>
</dbReference>
<dbReference type="InterPro" id="IPR011701">
    <property type="entry name" value="MFS"/>
</dbReference>
<evidence type="ECO:0000256" key="1">
    <source>
        <dbReference type="ARBA" id="ARBA00004141"/>
    </source>
</evidence>
<dbReference type="STRING" id="1182541.W9Y9U0"/>
<dbReference type="SUPFAM" id="SSF103473">
    <property type="entry name" value="MFS general substrate transporter"/>
    <property type="match status" value="1"/>
</dbReference>
<feature type="transmembrane region" description="Helical" evidence="6">
    <location>
        <begin position="344"/>
        <end position="361"/>
    </location>
</feature>
<dbReference type="FunFam" id="1.20.1250.20:FF:000034">
    <property type="entry name" value="MFS general substrate transporter"/>
    <property type="match status" value="1"/>
</dbReference>
<evidence type="ECO:0000256" key="3">
    <source>
        <dbReference type="ARBA" id="ARBA00022692"/>
    </source>
</evidence>
<feature type="transmembrane region" description="Helical" evidence="6">
    <location>
        <begin position="148"/>
        <end position="167"/>
    </location>
</feature>
<feature type="transmembrane region" description="Helical" evidence="6">
    <location>
        <begin position="210"/>
        <end position="232"/>
    </location>
</feature>
<proteinExistence type="predicted"/>
<accession>W9Y9U0</accession>
<feature type="transmembrane region" description="Helical" evidence="6">
    <location>
        <begin position="179"/>
        <end position="198"/>
    </location>
</feature>
<dbReference type="GO" id="GO:0022857">
    <property type="term" value="F:transmembrane transporter activity"/>
    <property type="evidence" value="ECO:0007669"/>
    <property type="project" value="InterPro"/>
</dbReference>
<feature type="transmembrane region" description="Helical" evidence="6">
    <location>
        <begin position="317"/>
        <end position="337"/>
    </location>
</feature>
<organism evidence="8 9">
    <name type="scientific">Capronia coronata CBS 617.96</name>
    <dbReference type="NCBI Taxonomy" id="1182541"/>
    <lineage>
        <taxon>Eukaryota</taxon>
        <taxon>Fungi</taxon>
        <taxon>Dikarya</taxon>
        <taxon>Ascomycota</taxon>
        <taxon>Pezizomycotina</taxon>
        <taxon>Eurotiomycetes</taxon>
        <taxon>Chaetothyriomycetidae</taxon>
        <taxon>Chaetothyriales</taxon>
        <taxon>Herpotrichiellaceae</taxon>
        <taxon>Capronia</taxon>
    </lineage>
</organism>
<feature type="transmembrane region" description="Helical" evidence="6">
    <location>
        <begin position="117"/>
        <end position="136"/>
    </location>
</feature>
<dbReference type="PROSITE" id="PS50850">
    <property type="entry name" value="MFS"/>
    <property type="match status" value="1"/>
</dbReference>
<dbReference type="Pfam" id="PF07690">
    <property type="entry name" value="MFS_1"/>
    <property type="match status" value="1"/>
</dbReference>
<keyword evidence="9" id="KW-1185">Reference proteome</keyword>
<feature type="transmembrane region" description="Helical" evidence="6">
    <location>
        <begin position="49"/>
        <end position="69"/>
    </location>
</feature>
<keyword evidence="2" id="KW-0813">Transport</keyword>
<dbReference type="HOGENOM" id="CLU_001265_0_1_1"/>
<feature type="transmembrane region" description="Helical" evidence="6">
    <location>
        <begin position="406"/>
        <end position="427"/>
    </location>
</feature>
<feature type="transmembrane region" description="Helical" evidence="6">
    <location>
        <begin position="280"/>
        <end position="305"/>
    </location>
</feature>
<dbReference type="Gene3D" id="1.20.1250.20">
    <property type="entry name" value="MFS general substrate transporter like domains"/>
    <property type="match status" value="2"/>
</dbReference>
<dbReference type="EMBL" id="AMWN01000005">
    <property type="protein sequence ID" value="EXJ86011.1"/>
    <property type="molecule type" value="Genomic_DNA"/>
</dbReference>
<evidence type="ECO:0000256" key="2">
    <source>
        <dbReference type="ARBA" id="ARBA00022448"/>
    </source>
</evidence>
<comment type="caution">
    <text evidence="8">The sequence shown here is derived from an EMBL/GenBank/DDBJ whole genome shotgun (WGS) entry which is preliminary data.</text>
</comment>
<dbReference type="OrthoDB" id="19923at2759"/>
<dbReference type="GeneID" id="19161248"/>
<feature type="domain" description="Major facilitator superfamily (MFS) profile" evidence="7">
    <location>
        <begin position="51"/>
        <end position="464"/>
    </location>
</feature>
<evidence type="ECO:0000256" key="6">
    <source>
        <dbReference type="SAM" id="Phobius"/>
    </source>
</evidence>
<reference evidence="8 9" key="1">
    <citation type="submission" date="2013-03" db="EMBL/GenBank/DDBJ databases">
        <title>The Genome Sequence of Capronia coronata CBS 617.96.</title>
        <authorList>
            <consortium name="The Broad Institute Genomics Platform"/>
            <person name="Cuomo C."/>
            <person name="de Hoog S."/>
            <person name="Gorbushina A."/>
            <person name="Walker B."/>
            <person name="Young S.K."/>
            <person name="Zeng Q."/>
            <person name="Gargeya S."/>
            <person name="Fitzgerald M."/>
            <person name="Haas B."/>
            <person name="Abouelleil A."/>
            <person name="Allen A.W."/>
            <person name="Alvarado L."/>
            <person name="Arachchi H.M."/>
            <person name="Berlin A.M."/>
            <person name="Chapman S.B."/>
            <person name="Gainer-Dewar J."/>
            <person name="Goldberg J."/>
            <person name="Griggs A."/>
            <person name="Gujja S."/>
            <person name="Hansen M."/>
            <person name="Howarth C."/>
            <person name="Imamovic A."/>
            <person name="Ireland A."/>
            <person name="Larimer J."/>
            <person name="McCowan C."/>
            <person name="Murphy C."/>
            <person name="Pearson M."/>
            <person name="Poon T.W."/>
            <person name="Priest M."/>
            <person name="Roberts A."/>
            <person name="Saif S."/>
            <person name="Shea T."/>
            <person name="Sisk P."/>
            <person name="Sykes S."/>
            <person name="Wortman J."/>
            <person name="Nusbaum C."/>
            <person name="Birren B."/>
        </authorList>
    </citation>
    <scope>NUCLEOTIDE SEQUENCE [LARGE SCALE GENOMIC DNA]</scope>
    <source>
        <strain evidence="8 9">CBS 617.96</strain>
    </source>
</reference>
<dbReference type="GO" id="GO:0016020">
    <property type="term" value="C:membrane"/>
    <property type="evidence" value="ECO:0007669"/>
    <property type="project" value="UniProtKB-SubCell"/>
</dbReference>
<gene>
    <name evidence="8" type="ORF">A1O1_06380</name>
</gene>
<feature type="transmembrane region" description="Helical" evidence="6">
    <location>
        <begin position="373"/>
        <end position="394"/>
    </location>
</feature>
<dbReference type="Proteomes" id="UP000019484">
    <property type="component" value="Unassembled WGS sequence"/>
</dbReference>
<evidence type="ECO:0000256" key="4">
    <source>
        <dbReference type="ARBA" id="ARBA00022989"/>
    </source>
</evidence>
<keyword evidence="5 6" id="KW-0472">Membrane</keyword>
<dbReference type="PANTHER" id="PTHR43791">
    <property type="entry name" value="PERMEASE-RELATED"/>
    <property type="match status" value="1"/>
</dbReference>
<evidence type="ECO:0000256" key="5">
    <source>
        <dbReference type="ARBA" id="ARBA00023136"/>
    </source>
</evidence>
<feature type="transmembrane region" description="Helical" evidence="6">
    <location>
        <begin position="89"/>
        <end position="110"/>
    </location>
</feature>
<keyword evidence="4 6" id="KW-1133">Transmembrane helix</keyword>
<evidence type="ECO:0000313" key="8">
    <source>
        <dbReference type="EMBL" id="EXJ86011.1"/>
    </source>
</evidence>
<dbReference type="AlphaFoldDB" id="W9Y9U0"/>
<keyword evidence="3 6" id="KW-0812">Transmembrane</keyword>
<evidence type="ECO:0000313" key="9">
    <source>
        <dbReference type="Proteomes" id="UP000019484"/>
    </source>
</evidence>
<dbReference type="FunFam" id="1.20.1250.20:FF:000068">
    <property type="entry name" value="MFS general substrate transporter"/>
    <property type="match status" value="1"/>
</dbReference>
<evidence type="ECO:0000259" key="7">
    <source>
        <dbReference type="PROSITE" id="PS50850"/>
    </source>
</evidence>